<dbReference type="Proteomes" id="UP000254545">
    <property type="component" value="Unassembled WGS sequence"/>
</dbReference>
<dbReference type="PANTHER" id="PTHR43414:SF6">
    <property type="entry name" value="MULTIDRUG RESISTANCE PROTEIN MDTG"/>
    <property type="match status" value="1"/>
</dbReference>
<evidence type="ECO:0000313" key="10">
    <source>
        <dbReference type="Proteomes" id="UP000254545"/>
    </source>
</evidence>
<evidence type="ECO:0000256" key="1">
    <source>
        <dbReference type="ARBA" id="ARBA00004651"/>
    </source>
</evidence>
<dbReference type="SUPFAM" id="SSF103473">
    <property type="entry name" value="MFS general substrate transporter"/>
    <property type="match status" value="1"/>
</dbReference>
<keyword evidence="4 7" id="KW-0812">Transmembrane</keyword>
<dbReference type="GO" id="GO:0022857">
    <property type="term" value="F:transmembrane transporter activity"/>
    <property type="evidence" value="ECO:0007669"/>
    <property type="project" value="InterPro"/>
</dbReference>
<dbReference type="InterPro" id="IPR011701">
    <property type="entry name" value="MFS"/>
</dbReference>
<feature type="domain" description="Major facilitator superfamily (MFS) profile" evidence="8">
    <location>
        <begin position="1"/>
        <end position="79"/>
    </location>
</feature>
<evidence type="ECO:0000256" key="4">
    <source>
        <dbReference type="ARBA" id="ARBA00022692"/>
    </source>
</evidence>
<dbReference type="InterPro" id="IPR036259">
    <property type="entry name" value="MFS_trans_sf"/>
</dbReference>
<evidence type="ECO:0000256" key="2">
    <source>
        <dbReference type="ARBA" id="ARBA00022448"/>
    </source>
</evidence>
<evidence type="ECO:0000256" key="6">
    <source>
        <dbReference type="ARBA" id="ARBA00023136"/>
    </source>
</evidence>
<dbReference type="EMBL" id="UGKR01000003">
    <property type="protein sequence ID" value="STS88654.1"/>
    <property type="molecule type" value="Genomic_DNA"/>
</dbReference>
<keyword evidence="2" id="KW-0813">Transport</keyword>
<dbReference type="Gene3D" id="1.20.1250.20">
    <property type="entry name" value="MFS general substrate transporter like domains"/>
    <property type="match status" value="1"/>
</dbReference>
<dbReference type="Pfam" id="PF07690">
    <property type="entry name" value="MFS_1"/>
    <property type="match status" value="1"/>
</dbReference>
<evidence type="ECO:0000256" key="5">
    <source>
        <dbReference type="ARBA" id="ARBA00022989"/>
    </source>
</evidence>
<sequence length="79" mass="8814">MLPAVQTLLLKYSSDSVTGRIFGYNQSFMYLGNVAGPLIGASVSAMAGFRWVFIATAIIVFINLWQLAWMLRRTRRANA</sequence>
<organism evidence="9 10">
    <name type="scientific">Klebsiella variicola</name>
    <dbReference type="NCBI Taxonomy" id="244366"/>
    <lineage>
        <taxon>Bacteria</taxon>
        <taxon>Pseudomonadati</taxon>
        <taxon>Pseudomonadota</taxon>
        <taxon>Gammaproteobacteria</taxon>
        <taxon>Enterobacterales</taxon>
        <taxon>Enterobacteriaceae</taxon>
        <taxon>Klebsiella/Raoultella group</taxon>
        <taxon>Klebsiella</taxon>
        <taxon>Klebsiella pneumoniae complex</taxon>
    </lineage>
</organism>
<evidence type="ECO:0000256" key="3">
    <source>
        <dbReference type="ARBA" id="ARBA00022475"/>
    </source>
</evidence>
<keyword evidence="3" id="KW-1003">Cell membrane</keyword>
<comment type="caution">
    <text evidence="9">The sequence shown here is derived from an EMBL/GenBank/DDBJ whole genome shotgun (WGS) entry which is preliminary data.</text>
</comment>
<gene>
    <name evidence="9" type="ORF">NCTC9177_02510</name>
</gene>
<dbReference type="PROSITE" id="PS50850">
    <property type="entry name" value="MFS"/>
    <property type="match status" value="1"/>
</dbReference>
<evidence type="ECO:0000259" key="8">
    <source>
        <dbReference type="PROSITE" id="PS50850"/>
    </source>
</evidence>
<name>A0A7H4MEA4_KLEVA</name>
<dbReference type="InterPro" id="IPR020846">
    <property type="entry name" value="MFS_dom"/>
</dbReference>
<keyword evidence="5 7" id="KW-1133">Transmembrane helix</keyword>
<accession>A0A7H4MEA4</accession>
<keyword evidence="6 7" id="KW-0472">Membrane</keyword>
<dbReference type="AlphaFoldDB" id="A0A7H4MEA4"/>
<evidence type="ECO:0000256" key="7">
    <source>
        <dbReference type="SAM" id="Phobius"/>
    </source>
</evidence>
<feature type="transmembrane region" description="Helical" evidence="7">
    <location>
        <begin position="51"/>
        <end position="71"/>
    </location>
</feature>
<protein>
    <submittedName>
        <fullName evidence="9">Multidrug-efflux transporter</fullName>
    </submittedName>
</protein>
<dbReference type="PANTHER" id="PTHR43414">
    <property type="entry name" value="MULTIDRUG RESISTANCE PROTEIN MDTG"/>
    <property type="match status" value="1"/>
</dbReference>
<comment type="subcellular location">
    <subcellularLocation>
        <location evidence="1">Cell membrane</location>
        <topology evidence="1">Multi-pass membrane protein</topology>
    </subcellularLocation>
</comment>
<reference evidence="9 10" key="1">
    <citation type="submission" date="2018-06" db="EMBL/GenBank/DDBJ databases">
        <authorList>
            <consortium name="Pathogen Informatics"/>
            <person name="Doyle S."/>
        </authorList>
    </citation>
    <scope>NUCLEOTIDE SEQUENCE [LARGE SCALE GENOMIC DNA]</scope>
    <source>
        <strain evidence="9 10">NCTC9177</strain>
    </source>
</reference>
<proteinExistence type="predicted"/>
<evidence type="ECO:0000313" key="9">
    <source>
        <dbReference type="EMBL" id="STS88654.1"/>
    </source>
</evidence>
<dbReference type="GO" id="GO:0005886">
    <property type="term" value="C:plasma membrane"/>
    <property type="evidence" value="ECO:0007669"/>
    <property type="project" value="UniProtKB-SubCell"/>
</dbReference>